<proteinExistence type="inferred from homology"/>
<dbReference type="AlphaFoldDB" id="A0A0H4TBH9"/>
<dbReference type="Pfam" id="PF05191">
    <property type="entry name" value="ADK_lid"/>
    <property type="match status" value="1"/>
</dbReference>
<feature type="binding site" evidence="6">
    <location>
        <position position="162"/>
    </location>
    <ligand>
        <name>AMP</name>
        <dbReference type="ChEBI" id="CHEBI:456215"/>
    </ligand>
</feature>
<evidence type="ECO:0000256" key="4">
    <source>
        <dbReference type="ARBA" id="ARBA00022777"/>
    </source>
</evidence>
<dbReference type="Gene3D" id="3.40.50.300">
    <property type="entry name" value="P-loop containing nucleotide triphosphate hydrolases"/>
    <property type="match status" value="1"/>
</dbReference>
<feature type="binding site" evidence="6">
    <location>
        <begin position="138"/>
        <end position="139"/>
    </location>
    <ligand>
        <name>ATP</name>
        <dbReference type="ChEBI" id="CHEBI:30616"/>
    </ligand>
</feature>
<evidence type="ECO:0000256" key="7">
    <source>
        <dbReference type="RuleBase" id="RU003330"/>
    </source>
</evidence>
<sequence length="220" mass="24128">MAAYIVILGPPGAGKGTQAARLCERLGLLHVSSGDLFREHLKNETQLGRLARGYIDRGGLVPDDVTIAMIRERLSRPDAAAGALLDGFPRTRPQAEELDRMLAELGGRIDAVAVIRVSMPVLIRRLMGRLMCRAGGHIYHLDYNPPRTPGVCDVDGTELYQRSDDDEATVTHRIQVYLAETAPLIAHYRMRRAVVEVDGERSIEAVTDDLLAALPKGLAR</sequence>
<evidence type="ECO:0000313" key="10">
    <source>
        <dbReference type="EMBL" id="AKQ04215.1"/>
    </source>
</evidence>
<keyword evidence="4 6" id="KW-0418">Kinase</keyword>
<dbReference type="PANTHER" id="PTHR23359">
    <property type="entry name" value="NUCLEOTIDE KINASE"/>
    <property type="match status" value="1"/>
</dbReference>
<dbReference type="SUPFAM" id="SSF52540">
    <property type="entry name" value="P-loop containing nucleoside triphosphate hydrolases"/>
    <property type="match status" value="1"/>
</dbReference>
<dbReference type="GO" id="GO:0044209">
    <property type="term" value="P:AMP salvage"/>
    <property type="evidence" value="ECO:0007669"/>
    <property type="project" value="UniProtKB-UniRule"/>
</dbReference>
<dbReference type="InterPro" id="IPR006259">
    <property type="entry name" value="Adenyl_kin_sub"/>
</dbReference>
<comment type="subcellular location">
    <subcellularLocation>
        <location evidence="6 8">Cytoplasm</location>
    </subcellularLocation>
</comment>
<feature type="binding site" evidence="6">
    <location>
        <position position="201"/>
    </location>
    <ligand>
        <name>ATP</name>
        <dbReference type="ChEBI" id="CHEBI:30616"/>
    </ligand>
</feature>
<evidence type="ECO:0000256" key="8">
    <source>
        <dbReference type="RuleBase" id="RU003331"/>
    </source>
</evidence>
<gene>
    <name evidence="6" type="primary">adk</name>
</gene>
<keyword evidence="6" id="KW-0963">Cytoplasm</keyword>
<feature type="binding site" evidence="6">
    <location>
        <begin position="59"/>
        <end position="61"/>
    </location>
    <ligand>
        <name>AMP</name>
        <dbReference type="ChEBI" id="CHEBI:456215"/>
    </ligand>
</feature>
<keyword evidence="2 6" id="KW-0545">Nucleotide biosynthesis</keyword>
<comment type="domain">
    <text evidence="6">Consists of three domains, a large central CORE domain and two small peripheral domains, NMPbind and LID, which undergo movements during catalysis. The LID domain closes over the site of phosphoryl transfer upon ATP binding. Assembling and dissambling the active center during each catalytic cycle provides an effective means to prevent ATP hydrolysis.</text>
</comment>
<keyword evidence="1 6" id="KW-0808">Transferase</keyword>
<feature type="binding site" evidence="6">
    <location>
        <position position="173"/>
    </location>
    <ligand>
        <name>AMP</name>
        <dbReference type="ChEBI" id="CHEBI:456215"/>
    </ligand>
</feature>
<feature type="binding site" evidence="6">
    <location>
        <position position="94"/>
    </location>
    <ligand>
        <name>AMP</name>
        <dbReference type="ChEBI" id="CHEBI:456215"/>
    </ligand>
</feature>
<dbReference type="InterPro" id="IPR027417">
    <property type="entry name" value="P-loop_NTPase"/>
</dbReference>
<dbReference type="GO" id="GO:0005524">
    <property type="term" value="F:ATP binding"/>
    <property type="evidence" value="ECO:0007669"/>
    <property type="project" value="UniProtKB-UniRule"/>
</dbReference>
<feature type="region of interest" description="LID" evidence="6">
    <location>
        <begin position="128"/>
        <end position="165"/>
    </location>
</feature>
<dbReference type="NCBIfam" id="NF001380">
    <property type="entry name" value="PRK00279.1-2"/>
    <property type="match status" value="1"/>
</dbReference>
<dbReference type="PROSITE" id="PS00113">
    <property type="entry name" value="ADENYLATE_KINASE"/>
    <property type="match status" value="1"/>
</dbReference>
<dbReference type="FunFam" id="3.40.50.300:FF:000106">
    <property type="entry name" value="Adenylate kinase mitochondrial"/>
    <property type="match status" value="1"/>
</dbReference>
<feature type="binding site" evidence="6">
    <location>
        <position position="38"/>
    </location>
    <ligand>
        <name>AMP</name>
        <dbReference type="ChEBI" id="CHEBI:456215"/>
    </ligand>
</feature>
<dbReference type="GO" id="GO:0005737">
    <property type="term" value="C:cytoplasm"/>
    <property type="evidence" value="ECO:0007669"/>
    <property type="project" value="UniProtKB-SubCell"/>
</dbReference>
<comment type="similarity">
    <text evidence="6 7">Belongs to the adenylate kinase family.</text>
</comment>
<comment type="caution">
    <text evidence="6">Lacks conserved residue(s) required for the propagation of feature annotation.</text>
</comment>
<dbReference type="CDD" id="cd01428">
    <property type="entry name" value="ADK"/>
    <property type="match status" value="1"/>
</dbReference>
<name>A0A0H4TBH9_9CHLR</name>
<feature type="domain" description="Adenylate kinase active site lid" evidence="9">
    <location>
        <begin position="129"/>
        <end position="164"/>
    </location>
</feature>
<dbReference type="InterPro" id="IPR033690">
    <property type="entry name" value="Adenylat_kinase_CS"/>
</dbReference>
<dbReference type="Pfam" id="PF00406">
    <property type="entry name" value="ADK"/>
    <property type="match status" value="1"/>
</dbReference>
<evidence type="ECO:0000256" key="1">
    <source>
        <dbReference type="ARBA" id="ARBA00022679"/>
    </source>
</evidence>
<dbReference type="GO" id="GO:0004017">
    <property type="term" value="F:AMP kinase activity"/>
    <property type="evidence" value="ECO:0007669"/>
    <property type="project" value="UniProtKB-UniRule"/>
</dbReference>
<dbReference type="NCBIfam" id="TIGR01351">
    <property type="entry name" value="adk"/>
    <property type="match status" value="1"/>
</dbReference>
<reference evidence="10" key="1">
    <citation type="journal article" date="2015" name="ISME J.">
        <title>Aquifer environment selects for microbial species cohorts in sediment and groundwater.</title>
        <authorList>
            <person name="Hug L.A."/>
            <person name="Thomas B.C."/>
            <person name="Brown C.T."/>
            <person name="Frischkorn K.R."/>
            <person name="Williams K.H."/>
            <person name="Tringe S.G."/>
            <person name="Banfield J.F."/>
        </authorList>
    </citation>
    <scope>NUCLEOTIDE SEQUENCE</scope>
</reference>
<comment type="pathway">
    <text evidence="6">Purine metabolism; AMP biosynthesis via salvage pathway; AMP from ADP: step 1/1.</text>
</comment>
<comment type="subunit">
    <text evidence="6 8">Monomer.</text>
</comment>
<dbReference type="NCBIfam" id="NF011100">
    <property type="entry name" value="PRK14527.1"/>
    <property type="match status" value="1"/>
</dbReference>
<accession>A0A0H4TBH9</accession>
<evidence type="ECO:0000256" key="2">
    <source>
        <dbReference type="ARBA" id="ARBA00022727"/>
    </source>
</evidence>
<keyword evidence="3 6" id="KW-0547">Nucleotide-binding</keyword>
<evidence type="ECO:0000259" key="9">
    <source>
        <dbReference type="Pfam" id="PF05191"/>
    </source>
</evidence>
<organism evidence="10">
    <name type="scientific">uncultured Chloroflexi bacterium Rifle_16ft_4_minimus_450</name>
    <dbReference type="NCBI Taxonomy" id="1665075"/>
    <lineage>
        <taxon>Bacteria</taxon>
        <taxon>Bacillati</taxon>
        <taxon>Chloroflexota</taxon>
        <taxon>environmental samples</taxon>
    </lineage>
</organism>
<dbReference type="PRINTS" id="PR00094">
    <property type="entry name" value="ADENYLTKNASE"/>
</dbReference>
<keyword evidence="5 6" id="KW-0067">ATP-binding</keyword>
<dbReference type="UniPathway" id="UPA00588">
    <property type="reaction ID" value="UER00649"/>
</dbReference>
<dbReference type="NCBIfam" id="NF001381">
    <property type="entry name" value="PRK00279.1-3"/>
    <property type="match status" value="1"/>
</dbReference>
<comment type="function">
    <text evidence="6">Catalyzes the reversible transfer of the terminal phosphate group between ATP and AMP. Plays an important role in cellular energy homeostasis and in adenine nucleotide metabolism.</text>
</comment>
<feature type="binding site" evidence="6">
    <location>
        <position position="129"/>
    </location>
    <ligand>
        <name>ATP</name>
        <dbReference type="ChEBI" id="CHEBI:30616"/>
    </ligand>
</feature>
<dbReference type="InterPro" id="IPR007862">
    <property type="entry name" value="Adenylate_kinase_lid-dom"/>
</dbReference>
<evidence type="ECO:0000256" key="5">
    <source>
        <dbReference type="ARBA" id="ARBA00022840"/>
    </source>
</evidence>
<dbReference type="InterPro" id="IPR000850">
    <property type="entry name" value="Adenylat/UMP-CMP_kin"/>
</dbReference>
<dbReference type="EC" id="2.7.4.3" evidence="6 8"/>
<evidence type="ECO:0000256" key="6">
    <source>
        <dbReference type="HAMAP-Rule" id="MF_00235"/>
    </source>
</evidence>
<feature type="binding site" evidence="6">
    <location>
        <begin position="87"/>
        <end position="90"/>
    </location>
    <ligand>
        <name>AMP</name>
        <dbReference type="ChEBI" id="CHEBI:456215"/>
    </ligand>
</feature>
<feature type="region of interest" description="NMP" evidence="6">
    <location>
        <begin position="32"/>
        <end position="61"/>
    </location>
</feature>
<dbReference type="HAMAP" id="MF_00235">
    <property type="entry name" value="Adenylate_kinase_Adk"/>
    <property type="match status" value="1"/>
</dbReference>
<dbReference type="EMBL" id="KT007032">
    <property type="protein sequence ID" value="AKQ04215.1"/>
    <property type="molecule type" value="Genomic_DNA"/>
</dbReference>
<comment type="catalytic activity">
    <reaction evidence="6 8">
        <text>AMP + ATP = 2 ADP</text>
        <dbReference type="Rhea" id="RHEA:12973"/>
        <dbReference type="ChEBI" id="CHEBI:30616"/>
        <dbReference type="ChEBI" id="CHEBI:456215"/>
        <dbReference type="ChEBI" id="CHEBI:456216"/>
        <dbReference type="EC" id="2.7.4.3"/>
    </reaction>
</comment>
<evidence type="ECO:0000256" key="3">
    <source>
        <dbReference type="ARBA" id="ARBA00022741"/>
    </source>
</evidence>
<feature type="binding site" evidence="6">
    <location>
        <position position="33"/>
    </location>
    <ligand>
        <name>AMP</name>
        <dbReference type="ChEBI" id="CHEBI:456215"/>
    </ligand>
</feature>
<protein>
    <recommendedName>
        <fullName evidence="6 8">Adenylate kinase</fullName>
        <shortName evidence="6">AK</shortName>
        <ecNumber evidence="6 8">2.7.4.3</ecNumber>
    </recommendedName>
    <alternativeName>
        <fullName evidence="6">ATP-AMP transphosphorylase</fullName>
    </alternativeName>
    <alternativeName>
        <fullName evidence="6">ATP:AMP phosphotransferase</fullName>
    </alternativeName>
    <alternativeName>
        <fullName evidence="6">Adenylate monophosphate kinase</fullName>
    </alternativeName>
</protein>
<feature type="binding site" evidence="6">
    <location>
        <begin position="12"/>
        <end position="17"/>
    </location>
    <ligand>
        <name>ATP</name>
        <dbReference type="ChEBI" id="CHEBI:30616"/>
    </ligand>
</feature>